<feature type="transmembrane region" description="Helical" evidence="1">
    <location>
        <begin position="12"/>
        <end position="35"/>
    </location>
</feature>
<dbReference type="InterPro" id="IPR045584">
    <property type="entry name" value="Pilin-like"/>
</dbReference>
<evidence type="ECO:0000313" key="3">
    <source>
        <dbReference type="Proteomes" id="UP000233256"/>
    </source>
</evidence>
<keyword evidence="1" id="KW-0812">Transmembrane</keyword>
<proteinExistence type="predicted"/>
<gene>
    <name evidence="2" type="ORF">CVV64_07280</name>
</gene>
<accession>A0A2N1PQT1</accession>
<organism evidence="2 3">
    <name type="scientific">Candidatus Wallbacteria bacterium HGW-Wallbacteria-1</name>
    <dbReference type="NCBI Taxonomy" id="2013854"/>
    <lineage>
        <taxon>Bacteria</taxon>
        <taxon>Candidatus Walliibacteriota</taxon>
    </lineage>
</organism>
<sequence>MVRFSESRPRGFTLMEIIVVTSIVVLLVGGAIGSYELMMKRAKDRVQTKNIRLIREAIYEYYLDNGAYPDSLDILTPAGGPGKGYLRTVPVNPYTNQADWIIINPPSETTKVFDISAP</sequence>
<dbReference type="AlphaFoldDB" id="A0A2N1PQT1"/>
<dbReference type="EMBL" id="PGXC01000004">
    <property type="protein sequence ID" value="PKK90677.1"/>
    <property type="molecule type" value="Genomic_DNA"/>
</dbReference>
<comment type="caution">
    <text evidence="2">The sequence shown here is derived from an EMBL/GenBank/DDBJ whole genome shotgun (WGS) entry which is preliminary data.</text>
</comment>
<evidence type="ECO:0000313" key="2">
    <source>
        <dbReference type="EMBL" id="PKK90677.1"/>
    </source>
</evidence>
<dbReference type="Gene3D" id="3.30.700.10">
    <property type="entry name" value="Glycoprotein, Type 4 Pilin"/>
    <property type="match status" value="1"/>
</dbReference>
<name>A0A2N1PQT1_9BACT</name>
<keyword evidence="1" id="KW-0472">Membrane</keyword>
<dbReference type="InterPro" id="IPR012902">
    <property type="entry name" value="N_methyl_site"/>
</dbReference>
<dbReference type="Proteomes" id="UP000233256">
    <property type="component" value="Unassembled WGS sequence"/>
</dbReference>
<evidence type="ECO:0000256" key="1">
    <source>
        <dbReference type="SAM" id="Phobius"/>
    </source>
</evidence>
<protein>
    <submittedName>
        <fullName evidence="2">General secretion pathway protein GspG</fullName>
    </submittedName>
</protein>
<reference evidence="2 3" key="1">
    <citation type="journal article" date="2017" name="ISME J.">
        <title>Potential for microbial H2 and metal transformations associated with novel bacteria and archaea in deep terrestrial subsurface sediments.</title>
        <authorList>
            <person name="Hernsdorf A.W."/>
            <person name="Amano Y."/>
            <person name="Miyakawa K."/>
            <person name="Ise K."/>
            <person name="Suzuki Y."/>
            <person name="Anantharaman K."/>
            <person name="Probst A."/>
            <person name="Burstein D."/>
            <person name="Thomas B.C."/>
            <person name="Banfield J.F."/>
        </authorList>
    </citation>
    <scope>NUCLEOTIDE SEQUENCE [LARGE SCALE GENOMIC DNA]</scope>
    <source>
        <strain evidence="2">HGW-Wallbacteria-1</strain>
    </source>
</reference>
<dbReference type="SUPFAM" id="SSF54523">
    <property type="entry name" value="Pili subunits"/>
    <property type="match status" value="1"/>
</dbReference>
<dbReference type="NCBIfam" id="TIGR02532">
    <property type="entry name" value="IV_pilin_GFxxxE"/>
    <property type="match status" value="1"/>
</dbReference>
<keyword evidence="1" id="KW-1133">Transmembrane helix</keyword>